<evidence type="ECO:0000256" key="2">
    <source>
        <dbReference type="ARBA" id="ARBA00022515"/>
    </source>
</evidence>
<dbReference type="Proteomes" id="UP000268857">
    <property type="component" value="Unassembled WGS sequence"/>
</dbReference>
<dbReference type="InterPro" id="IPR016136">
    <property type="entry name" value="DNA_helicase_N/primase_C"/>
</dbReference>
<dbReference type="CDD" id="cd00984">
    <property type="entry name" value="DnaB_C"/>
    <property type="match status" value="1"/>
</dbReference>
<keyword evidence="4 12" id="KW-0547">Nucleotide-binding</keyword>
<dbReference type="InterPro" id="IPR027417">
    <property type="entry name" value="P-loop_NTPase"/>
</dbReference>
<dbReference type="PROSITE" id="PS51199">
    <property type="entry name" value="SF4_HELICASE"/>
    <property type="match status" value="1"/>
</dbReference>
<protein>
    <recommendedName>
        <fullName evidence="11 12">Replicative DNA helicase</fullName>
        <ecNumber evidence="11 12">5.6.2.3</ecNumber>
    </recommendedName>
</protein>
<comment type="function">
    <text evidence="12">The main replicative DNA helicase, it participates in initiation and elongation during chromosome replication. Travels ahead of the DNA replisome, separating dsDNA into templates for DNA synthesis. A processive ATP-dependent 5'-3' DNA helicase it has DNA-dependent ATPase activity.</text>
</comment>
<sequence length="449" mass="49188">MYAASNSNVIPLPPASIDAEESVLGGLLLDPSAFEIVNSILQSEDFYISAHKEIYEAMKRCVAKGAPTDLILVTEELGERLSIVGGLNKMASLANSVVSTVNIDELAKLIKQKSQMRQLIKIANEMATMASDSWNQPKDVIEDVSFKISKLRAGDSRGIKDFSDILIDMYDDLRATNTGDDTALDPSLPTGFYDLDALTGGFQLGCLSVIGGRGGLGKTTFAIDITLNICSRGIPTAFFALEMTSVQMAKKSVARLAAPHINSEHLFRKNAIADSQWQHLVSAINQGSDFPLCIQDASGLTISELRTDLRKVQSKYGDVGLVVVDYVQLLNLDRNRSAQTRVIELDMILKELRAIAKDFNCAVVGLAQLSRAVEGRGDKRPTQSDFRESGAFEQEAALMLGLYRDDYYNPDTPDRGIVEVSVLKNRFGGNGTIKLLFEREYGQFKNLAR</sequence>
<dbReference type="GO" id="GO:1990077">
    <property type="term" value="C:primosome complex"/>
    <property type="evidence" value="ECO:0007669"/>
    <property type="project" value="UniProtKB-UniRule"/>
</dbReference>
<evidence type="ECO:0000259" key="13">
    <source>
        <dbReference type="PROSITE" id="PS51199"/>
    </source>
</evidence>
<dbReference type="PANTHER" id="PTHR30153">
    <property type="entry name" value="REPLICATIVE DNA HELICASE DNAB"/>
    <property type="match status" value="1"/>
</dbReference>
<reference evidence="14 15" key="1">
    <citation type="journal article" date="2019" name="Genome Biol. Evol.">
        <title>Day and night: Metabolic profiles and evolutionary relationships of six axenic non-marine cyanobacteria.</title>
        <authorList>
            <person name="Will S.E."/>
            <person name="Henke P."/>
            <person name="Boedeker C."/>
            <person name="Huang S."/>
            <person name="Brinkmann H."/>
            <person name="Rohde M."/>
            <person name="Jarek M."/>
            <person name="Friedl T."/>
            <person name="Seufert S."/>
            <person name="Schumacher M."/>
            <person name="Overmann J."/>
            <person name="Neumann-Schaal M."/>
            <person name="Petersen J."/>
        </authorList>
    </citation>
    <scope>NUCLEOTIDE SEQUENCE [LARGE SCALE GENOMIC DNA]</scope>
    <source>
        <strain evidence="14 15">PCC 6912</strain>
    </source>
</reference>
<keyword evidence="3 12" id="KW-0235">DNA replication</keyword>
<feature type="domain" description="SF4 helicase" evidence="13">
    <location>
        <begin position="181"/>
        <end position="449"/>
    </location>
</feature>
<evidence type="ECO:0000256" key="12">
    <source>
        <dbReference type="RuleBase" id="RU362085"/>
    </source>
</evidence>
<organism evidence="14 15">
    <name type="scientific">Chlorogloeopsis fritschii PCC 6912</name>
    <dbReference type="NCBI Taxonomy" id="211165"/>
    <lineage>
        <taxon>Bacteria</taxon>
        <taxon>Bacillati</taxon>
        <taxon>Cyanobacteriota</taxon>
        <taxon>Cyanophyceae</taxon>
        <taxon>Nostocales</taxon>
        <taxon>Chlorogloeopsidaceae</taxon>
        <taxon>Chlorogloeopsis</taxon>
    </lineage>
</organism>
<keyword evidence="9" id="KW-0413">Isomerase</keyword>
<dbReference type="GO" id="GO:0003677">
    <property type="term" value="F:DNA binding"/>
    <property type="evidence" value="ECO:0007669"/>
    <property type="project" value="UniProtKB-UniRule"/>
</dbReference>
<evidence type="ECO:0000313" key="14">
    <source>
        <dbReference type="EMBL" id="RUR77064.1"/>
    </source>
</evidence>
<dbReference type="AlphaFoldDB" id="A0A3S1FFD8"/>
<accession>A0A3S1FFD8</accession>
<keyword evidence="5 12" id="KW-0378">Hydrolase</keyword>
<dbReference type="GO" id="GO:0016887">
    <property type="term" value="F:ATP hydrolysis activity"/>
    <property type="evidence" value="ECO:0007669"/>
    <property type="project" value="RHEA"/>
</dbReference>
<comment type="similarity">
    <text evidence="1 12">Belongs to the helicase family. DnaB subfamily.</text>
</comment>
<dbReference type="SUPFAM" id="SSF52540">
    <property type="entry name" value="P-loop containing nucleoside triphosphate hydrolases"/>
    <property type="match status" value="1"/>
</dbReference>
<dbReference type="SUPFAM" id="SSF48024">
    <property type="entry name" value="N-terminal domain of DnaB helicase"/>
    <property type="match status" value="1"/>
</dbReference>
<keyword evidence="6 12" id="KW-0347">Helicase</keyword>
<dbReference type="Pfam" id="PF03796">
    <property type="entry name" value="DnaB_C"/>
    <property type="match status" value="1"/>
</dbReference>
<dbReference type="Pfam" id="PF00772">
    <property type="entry name" value="DnaB"/>
    <property type="match status" value="1"/>
</dbReference>
<proteinExistence type="inferred from homology"/>
<keyword evidence="2 12" id="KW-0639">Primosome</keyword>
<dbReference type="InterPro" id="IPR007693">
    <property type="entry name" value="DNA_helicase_DnaB-like_N"/>
</dbReference>
<dbReference type="RefSeq" id="WP_016879365.1">
    <property type="nucleotide sequence ID" value="NZ_AJLN01000058.1"/>
</dbReference>
<evidence type="ECO:0000256" key="11">
    <source>
        <dbReference type="NCBIfam" id="TIGR00665"/>
    </source>
</evidence>
<dbReference type="OrthoDB" id="510143at2"/>
<keyword evidence="15" id="KW-1185">Reference proteome</keyword>
<dbReference type="PANTHER" id="PTHR30153:SF2">
    <property type="entry name" value="REPLICATIVE DNA HELICASE"/>
    <property type="match status" value="1"/>
</dbReference>
<evidence type="ECO:0000256" key="7">
    <source>
        <dbReference type="ARBA" id="ARBA00022840"/>
    </source>
</evidence>
<evidence type="ECO:0000256" key="6">
    <source>
        <dbReference type="ARBA" id="ARBA00022806"/>
    </source>
</evidence>
<dbReference type="InterPro" id="IPR007694">
    <property type="entry name" value="DNA_helicase_DnaB-like_C"/>
</dbReference>
<dbReference type="GO" id="GO:0006269">
    <property type="term" value="P:DNA replication, synthesis of primer"/>
    <property type="evidence" value="ECO:0007669"/>
    <property type="project" value="UniProtKB-UniRule"/>
</dbReference>
<dbReference type="GO" id="GO:0043139">
    <property type="term" value="F:5'-3' DNA helicase activity"/>
    <property type="evidence" value="ECO:0007669"/>
    <property type="project" value="UniProtKB-EC"/>
</dbReference>
<keyword evidence="7 12" id="KW-0067">ATP-binding</keyword>
<dbReference type="EC" id="5.6.2.3" evidence="11 12"/>
<dbReference type="EMBL" id="RSCJ01000018">
    <property type="protein sequence ID" value="RUR77064.1"/>
    <property type="molecule type" value="Genomic_DNA"/>
</dbReference>
<evidence type="ECO:0000256" key="5">
    <source>
        <dbReference type="ARBA" id="ARBA00022801"/>
    </source>
</evidence>
<dbReference type="NCBIfam" id="TIGR00665">
    <property type="entry name" value="DnaB"/>
    <property type="match status" value="1"/>
</dbReference>
<evidence type="ECO:0000256" key="4">
    <source>
        <dbReference type="ARBA" id="ARBA00022741"/>
    </source>
</evidence>
<evidence type="ECO:0000313" key="15">
    <source>
        <dbReference type="Proteomes" id="UP000268857"/>
    </source>
</evidence>
<keyword evidence="8 12" id="KW-0238">DNA-binding</keyword>
<comment type="caution">
    <text evidence="14">The sequence shown here is derived from an EMBL/GenBank/DDBJ whole genome shotgun (WGS) entry which is preliminary data.</text>
</comment>
<dbReference type="InterPro" id="IPR007692">
    <property type="entry name" value="DNA_helicase_DnaB"/>
</dbReference>
<dbReference type="Gene3D" id="1.10.860.10">
    <property type="entry name" value="DNAb Helicase, Chain A"/>
    <property type="match status" value="1"/>
</dbReference>
<dbReference type="GO" id="GO:0005829">
    <property type="term" value="C:cytosol"/>
    <property type="evidence" value="ECO:0007669"/>
    <property type="project" value="TreeGrafter"/>
</dbReference>
<name>A0A3S1FFD8_CHLFR</name>
<dbReference type="Gene3D" id="3.40.50.300">
    <property type="entry name" value="P-loop containing nucleotide triphosphate hydrolases"/>
    <property type="match status" value="1"/>
</dbReference>
<evidence type="ECO:0000256" key="1">
    <source>
        <dbReference type="ARBA" id="ARBA00008428"/>
    </source>
</evidence>
<evidence type="ECO:0000256" key="9">
    <source>
        <dbReference type="ARBA" id="ARBA00023235"/>
    </source>
</evidence>
<gene>
    <name evidence="14" type="primary">dnaB</name>
    <name evidence="14" type="ORF">PCC6912_40230</name>
</gene>
<dbReference type="STRING" id="211165.GCA_000317285_01714"/>
<evidence type="ECO:0000256" key="10">
    <source>
        <dbReference type="ARBA" id="ARBA00048954"/>
    </source>
</evidence>
<dbReference type="GO" id="GO:0005524">
    <property type="term" value="F:ATP binding"/>
    <property type="evidence" value="ECO:0007669"/>
    <property type="project" value="UniProtKB-UniRule"/>
</dbReference>
<comment type="catalytic activity">
    <reaction evidence="10 12">
        <text>ATP + H2O = ADP + phosphate + H(+)</text>
        <dbReference type="Rhea" id="RHEA:13065"/>
        <dbReference type="ChEBI" id="CHEBI:15377"/>
        <dbReference type="ChEBI" id="CHEBI:15378"/>
        <dbReference type="ChEBI" id="CHEBI:30616"/>
        <dbReference type="ChEBI" id="CHEBI:43474"/>
        <dbReference type="ChEBI" id="CHEBI:456216"/>
        <dbReference type="EC" id="5.6.2.3"/>
    </reaction>
</comment>
<evidence type="ECO:0000256" key="8">
    <source>
        <dbReference type="ARBA" id="ARBA00023125"/>
    </source>
</evidence>
<dbReference type="InterPro" id="IPR036185">
    <property type="entry name" value="DNA_heli_DnaB-like_N_sf"/>
</dbReference>
<evidence type="ECO:0000256" key="3">
    <source>
        <dbReference type="ARBA" id="ARBA00022705"/>
    </source>
</evidence>